<dbReference type="Proteomes" id="UP001431209">
    <property type="component" value="Unassembled WGS sequence"/>
</dbReference>
<feature type="signal peptide" evidence="8">
    <location>
        <begin position="1"/>
        <end position="22"/>
    </location>
</feature>
<keyword evidence="8" id="KW-0732">Signal</keyword>
<feature type="transmembrane region" description="Helical" evidence="7">
    <location>
        <begin position="96"/>
        <end position="122"/>
    </location>
</feature>
<evidence type="ECO:0000256" key="7">
    <source>
        <dbReference type="SAM" id="Phobius"/>
    </source>
</evidence>
<dbReference type="GO" id="GO:0016020">
    <property type="term" value="C:membrane"/>
    <property type="evidence" value="ECO:0007669"/>
    <property type="project" value="UniProtKB-SubCell"/>
</dbReference>
<evidence type="ECO:0000256" key="3">
    <source>
        <dbReference type="ARBA" id="ARBA00022692"/>
    </source>
</evidence>
<organism evidence="9 10">
    <name type="scientific">Acrasis kona</name>
    <dbReference type="NCBI Taxonomy" id="1008807"/>
    <lineage>
        <taxon>Eukaryota</taxon>
        <taxon>Discoba</taxon>
        <taxon>Heterolobosea</taxon>
        <taxon>Tetramitia</taxon>
        <taxon>Eutetramitia</taxon>
        <taxon>Acrasidae</taxon>
        <taxon>Acrasis</taxon>
    </lineage>
</organism>
<dbReference type="Pfam" id="PF05478">
    <property type="entry name" value="Prominin"/>
    <property type="match status" value="1"/>
</dbReference>
<feature type="transmembrane region" description="Helical" evidence="7">
    <location>
        <begin position="149"/>
        <end position="176"/>
    </location>
</feature>
<sequence>MVHRVCMVVLLALCMLCSLVQANNLLAGNKFIGNHETPLDMEPLTLKSVRSILQSAPTPTPTQDQIYYYVPYDSGRAQPTNKWPANLADVSPWVGYIIYIVLVFLTSWIVLAVTCNIMFYFWCCRCCCKNCGDALPTVQSYNKTERRKLYIPMIIFVAVIAVLTILAVIFVALFAAQVPQTLQSSFGVVDGTFGIVDKLGVVARNSTSSVTQVINNAFTIVDLLYLYLIPLNSLSGAINSTISDLYIIQNDTYNIGNSTAYMARMLGYLSQNGAPGVPDVSGVSTPDITPFVSSVVNTLVGVRGQVGDASNQLRSGVGAAKDALEKNAKPQIQQAINQTTNVFDVVNKAVNEFRPIVNEAKNITSQAVTIANIVISIIICLFVCSAVVVYGLMLLIILPTKGNTAGCLKCASCGTFFFSWIFYLFSGVCIILWAFTTDVCSNSQSTGNNLMRFLQLQINNTIKTNPTFGQFIPFNHQRREFLG</sequence>
<feature type="transmembrane region" description="Helical" evidence="7">
    <location>
        <begin position="410"/>
        <end position="435"/>
    </location>
</feature>
<evidence type="ECO:0000256" key="6">
    <source>
        <dbReference type="ARBA" id="ARBA00023180"/>
    </source>
</evidence>
<evidence type="ECO:0000256" key="1">
    <source>
        <dbReference type="ARBA" id="ARBA00004141"/>
    </source>
</evidence>
<keyword evidence="3 7" id="KW-0812">Transmembrane</keyword>
<keyword evidence="6" id="KW-0325">Glycoprotein</keyword>
<dbReference type="InterPro" id="IPR008795">
    <property type="entry name" value="Prominin"/>
</dbReference>
<comment type="subcellular location">
    <subcellularLocation>
        <location evidence="1">Membrane</location>
        <topology evidence="1">Multi-pass membrane protein</topology>
    </subcellularLocation>
</comment>
<evidence type="ECO:0000313" key="10">
    <source>
        <dbReference type="Proteomes" id="UP001431209"/>
    </source>
</evidence>
<dbReference type="EMBL" id="JAOPGA020001811">
    <property type="protein sequence ID" value="KAL0491544.1"/>
    <property type="molecule type" value="Genomic_DNA"/>
</dbReference>
<keyword evidence="5 7" id="KW-0472">Membrane</keyword>
<reference evidence="9 10" key="1">
    <citation type="submission" date="2024-03" db="EMBL/GenBank/DDBJ databases">
        <title>The Acrasis kona genome and developmental transcriptomes reveal deep origins of eukaryotic multicellular pathways.</title>
        <authorList>
            <person name="Sheikh S."/>
            <person name="Fu C.-J."/>
            <person name="Brown M.W."/>
            <person name="Baldauf S.L."/>
        </authorList>
    </citation>
    <scope>NUCLEOTIDE SEQUENCE [LARGE SCALE GENOMIC DNA]</scope>
    <source>
        <strain evidence="9 10">ATCC MYA-3509</strain>
    </source>
</reference>
<evidence type="ECO:0000313" key="9">
    <source>
        <dbReference type="EMBL" id="KAL0491544.1"/>
    </source>
</evidence>
<evidence type="ECO:0000256" key="2">
    <source>
        <dbReference type="ARBA" id="ARBA00006058"/>
    </source>
</evidence>
<proteinExistence type="inferred from homology"/>
<name>A0AAW2ZQ49_9EUKA</name>
<comment type="similarity">
    <text evidence="2">Belongs to the prominin family.</text>
</comment>
<accession>A0AAW2ZQ49</accession>
<dbReference type="AlphaFoldDB" id="A0AAW2ZQ49"/>
<evidence type="ECO:0008006" key="11">
    <source>
        <dbReference type="Google" id="ProtNLM"/>
    </source>
</evidence>
<feature type="chain" id="PRO_5043867633" description="Prominin-like protein" evidence="8">
    <location>
        <begin position="23"/>
        <end position="483"/>
    </location>
</feature>
<comment type="caution">
    <text evidence="9">The sequence shown here is derived from an EMBL/GenBank/DDBJ whole genome shotgun (WGS) entry which is preliminary data.</text>
</comment>
<protein>
    <recommendedName>
        <fullName evidence="11">Prominin-like protein</fullName>
    </recommendedName>
</protein>
<evidence type="ECO:0000256" key="4">
    <source>
        <dbReference type="ARBA" id="ARBA00022989"/>
    </source>
</evidence>
<feature type="transmembrane region" description="Helical" evidence="7">
    <location>
        <begin position="373"/>
        <end position="398"/>
    </location>
</feature>
<evidence type="ECO:0000256" key="8">
    <source>
        <dbReference type="SAM" id="SignalP"/>
    </source>
</evidence>
<evidence type="ECO:0000256" key="5">
    <source>
        <dbReference type="ARBA" id="ARBA00023136"/>
    </source>
</evidence>
<gene>
    <name evidence="9" type="ORF">AKO1_010291</name>
</gene>
<keyword evidence="10" id="KW-1185">Reference proteome</keyword>
<keyword evidence="4 7" id="KW-1133">Transmembrane helix</keyword>